<dbReference type="HOGENOM" id="CLU_000604_1_22_12"/>
<dbReference type="PANTHER" id="PTHR42788:SF13">
    <property type="entry name" value="ALIPHATIC SULFONATES IMPORT ATP-BINDING PROTEIN SSUB"/>
    <property type="match status" value="1"/>
</dbReference>
<evidence type="ECO:0000259" key="4">
    <source>
        <dbReference type="PROSITE" id="PS50893"/>
    </source>
</evidence>
<sequence length="244" mass="27548">MEWRNVSFTYDSGIEVFRRFSLEFPEGEITAILGPSGCGKTTLLHLIAGLLIPSDGSIGRDTGEAVSYLFQEPRLLPWMTVLENVCLVNKDEGAVRRFLEIVGLRSSASRYPGELSGGMRQRVAMARAFAFDASMLLMDEPFQALDLALRLSLVNAFRHIWGQEPRTSIFVTHDIQEALVLGDRIFVLDGPPVELVGRFVNPVDRNQRSIHDPRLLALEAELYHLLIDERSRRKENNDDYTVSE</sequence>
<dbReference type="PROSITE" id="PS50893">
    <property type="entry name" value="ABC_TRANSPORTER_2"/>
    <property type="match status" value="1"/>
</dbReference>
<dbReference type="InterPro" id="IPR003593">
    <property type="entry name" value="AAA+_ATPase"/>
</dbReference>
<evidence type="ECO:0000313" key="6">
    <source>
        <dbReference type="Proteomes" id="UP000002318"/>
    </source>
</evidence>
<dbReference type="EMBL" id="CP002116">
    <property type="protein sequence ID" value="ADK82248.1"/>
    <property type="molecule type" value="Genomic_DNA"/>
</dbReference>
<dbReference type="InterPro" id="IPR050166">
    <property type="entry name" value="ABC_transporter_ATP-bind"/>
</dbReference>
<dbReference type="PROSITE" id="PS00211">
    <property type="entry name" value="ABC_TRANSPORTER_1"/>
    <property type="match status" value="1"/>
</dbReference>
<gene>
    <name evidence="5" type="ordered locus">Spirs_3150</name>
</gene>
<evidence type="ECO:0000313" key="5">
    <source>
        <dbReference type="EMBL" id="ADK82248.1"/>
    </source>
</evidence>
<evidence type="ECO:0000256" key="1">
    <source>
        <dbReference type="ARBA" id="ARBA00022448"/>
    </source>
</evidence>
<evidence type="ECO:0000256" key="2">
    <source>
        <dbReference type="ARBA" id="ARBA00022741"/>
    </source>
</evidence>
<dbReference type="InterPro" id="IPR017871">
    <property type="entry name" value="ABC_transporter-like_CS"/>
</dbReference>
<dbReference type="SMART" id="SM00382">
    <property type="entry name" value="AAA"/>
    <property type="match status" value="1"/>
</dbReference>
<accession>E1R5C0</accession>
<evidence type="ECO:0000256" key="3">
    <source>
        <dbReference type="ARBA" id="ARBA00022840"/>
    </source>
</evidence>
<keyword evidence="2" id="KW-0547">Nucleotide-binding</keyword>
<keyword evidence="1" id="KW-0813">Transport</keyword>
<dbReference type="RefSeq" id="WP_013255707.1">
    <property type="nucleotide sequence ID" value="NC_014364.1"/>
</dbReference>
<dbReference type="SUPFAM" id="SSF52540">
    <property type="entry name" value="P-loop containing nucleoside triphosphate hydrolases"/>
    <property type="match status" value="1"/>
</dbReference>
<keyword evidence="3" id="KW-0067">ATP-binding</keyword>
<dbReference type="Pfam" id="PF00005">
    <property type="entry name" value="ABC_tran"/>
    <property type="match status" value="1"/>
</dbReference>
<protein>
    <submittedName>
        <fullName evidence="5">ABC transporter related protein</fullName>
    </submittedName>
</protein>
<name>E1R5C0_SEDSS</name>
<organism evidence="5 6">
    <name type="scientific">Sediminispirochaeta smaragdinae (strain DSM 11293 / JCM 15392 / SEBR 4228)</name>
    <name type="common">Spirochaeta smaragdinae</name>
    <dbReference type="NCBI Taxonomy" id="573413"/>
    <lineage>
        <taxon>Bacteria</taxon>
        <taxon>Pseudomonadati</taxon>
        <taxon>Spirochaetota</taxon>
        <taxon>Spirochaetia</taxon>
        <taxon>Spirochaetales</taxon>
        <taxon>Spirochaetaceae</taxon>
        <taxon>Sediminispirochaeta</taxon>
    </lineage>
</organism>
<reference evidence="5 6" key="1">
    <citation type="journal article" date="2010" name="Stand. Genomic Sci.">
        <title>Complete genome sequence of Spirochaeta smaragdinae type strain (SEBR 4228).</title>
        <authorList>
            <person name="Mavromatis K."/>
            <person name="Yasawong M."/>
            <person name="Chertkov O."/>
            <person name="Lapidus A."/>
            <person name="Lucas S."/>
            <person name="Nolan M."/>
            <person name="Del Rio T.G."/>
            <person name="Tice H."/>
            <person name="Cheng J.F."/>
            <person name="Pitluck S."/>
            <person name="Liolios K."/>
            <person name="Ivanova N."/>
            <person name="Tapia R."/>
            <person name="Han C."/>
            <person name="Bruce D."/>
            <person name="Goodwin L."/>
            <person name="Pati A."/>
            <person name="Chen A."/>
            <person name="Palaniappan K."/>
            <person name="Land M."/>
            <person name="Hauser L."/>
            <person name="Chang Y.J."/>
            <person name="Jeffries C.D."/>
            <person name="Detter J.C."/>
            <person name="Rohde M."/>
            <person name="Brambilla E."/>
            <person name="Spring S."/>
            <person name="Goker M."/>
            <person name="Sikorski J."/>
            <person name="Woyke T."/>
            <person name="Bristow J."/>
            <person name="Eisen J.A."/>
            <person name="Markowitz V."/>
            <person name="Hugenholtz P."/>
            <person name="Klenk H.P."/>
            <person name="Kyrpides N.C."/>
        </authorList>
    </citation>
    <scope>NUCLEOTIDE SEQUENCE [LARGE SCALE GENOMIC DNA]</scope>
    <source>
        <strain evidence="6">DSM 11293 / JCM 15392 / SEBR 4228</strain>
    </source>
</reference>
<dbReference type="GO" id="GO:0016887">
    <property type="term" value="F:ATP hydrolysis activity"/>
    <property type="evidence" value="ECO:0007669"/>
    <property type="project" value="InterPro"/>
</dbReference>
<dbReference type="OrthoDB" id="9801958at2"/>
<dbReference type="eggNOG" id="COG1116">
    <property type="taxonomic scope" value="Bacteria"/>
</dbReference>
<dbReference type="AlphaFoldDB" id="E1R5C0"/>
<dbReference type="GO" id="GO:0005524">
    <property type="term" value="F:ATP binding"/>
    <property type="evidence" value="ECO:0007669"/>
    <property type="project" value="UniProtKB-KW"/>
</dbReference>
<dbReference type="Gene3D" id="3.40.50.300">
    <property type="entry name" value="P-loop containing nucleotide triphosphate hydrolases"/>
    <property type="match status" value="1"/>
</dbReference>
<feature type="domain" description="ABC transporter" evidence="4">
    <location>
        <begin position="1"/>
        <end position="215"/>
    </location>
</feature>
<keyword evidence="6" id="KW-1185">Reference proteome</keyword>
<dbReference type="Proteomes" id="UP000002318">
    <property type="component" value="Chromosome"/>
</dbReference>
<dbReference type="InterPro" id="IPR027417">
    <property type="entry name" value="P-loop_NTPase"/>
</dbReference>
<dbReference type="PANTHER" id="PTHR42788">
    <property type="entry name" value="TAURINE IMPORT ATP-BINDING PROTEIN-RELATED"/>
    <property type="match status" value="1"/>
</dbReference>
<dbReference type="KEGG" id="ssm:Spirs_3150"/>
<proteinExistence type="predicted"/>
<dbReference type="InterPro" id="IPR003439">
    <property type="entry name" value="ABC_transporter-like_ATP-bd"/>
</dbReference>
<dbReference type="STRING" id="573413.Spirs_3150"/>